<dbReference type="RefSeq" id="WP_160614488.1">
    <property type="nucleotide sequence ID" value="NZ_JAUFQM010000001.1"/>
</dbReference>
<dbReference type="InterPro" id="IPR023623">
    <property type="entry name" value="Antenna_beta_CS"/>
</dbReference>
<evidence type="ECO:0000256" key="11">
    <source>
        <dbReference type="ARBA" id="ARBA00022989"/>
    </source>
</evidence>
<name>A0A844ZB28_9SPHN</name>
<reference evidence="17 18" key="1">
    <citation type="submission" date="2019-12" db="EMBL/GenBank/DDBJ databases">
        <title>Genomic-based taxomic classification of the family Erythrobacteraceae.</title>
        <authorList>
            <person name="Xu L."/>
        </authorList>
    </citation>
    <scope>NUCLEOTIDE SEQUENCE [LARGE SCALE GENOMIC DNA]</scope>
    <source>
        <strain evidence="17 18">KCTC 42006</strain>
    </source>
</reference>
<dbReference type="Proteomes" id="UP000460290">
    <property type="component" value="Unassembled WGS sequence"/>
</dbReference>
<keyword evidence="5" id="KW-0148">Chlorophyll</keyword>
<comment type="similarity">
    <text evidence="3">Belongs to the antenna complex beta subunit family.</text>
</comment>
<evidence type="ECO:0000256" key="7">
    <source>
        <dbReference type="ARBA" id="ARBA00022692"/>
    </source>
</evidence>
<dbReference type="GO" id="GO:0046872">
    <property type="term" value="F:metal ion binding"/>
    <property type="evidence" value="ECO:0007669"/>
    <property type="project" value="UniProtKB-KW"/>
</dbReference>
<evidence type="ECO:0000256" key="15">
    <source>
        <dbReference type="SAM" id="Phobius"/>
    </source>
</evidence>
<keyword evidence="4" id="KW-1003">Cell membrane</keyword>
<proteinExistence type="inferred from homology"/>
<evidence type="ECO:0000256" key="1">
    <source>
        <dbReference type="ARBA" id="ARBA00002455"/>
    </source>
</evidence>
<comment type="caution">
    <text evidence="17">The sequence shown here is derived from an EMBL/GenBank/DDBJ whole genome shotgun (WGS) entry which is preliminary data.</text>
</comment>
<dbReference type="AlphaFoldDB" id="A0A844ZB28"/>
<keyword evidence="14" id="KW-0437">Light-harvesting polypeptide</keyword>
<dbReference type="InterPro" id="IPR035889">
    <property type="entry name" value="Light-harvesting_complex"/>
</dbReference>
<keyword evidence="12" id="KW-0157">Chromophore</keyword>
<accession>A0A844ZB28</accession>
<evidence type="ECO:0000256" key="4">
    <source>
        <dbReference type="ARBA" id="ARBA00022475"/>
    </source>
</evidence>
<dbReference type="OrthoDB" id="7391998at2"/>
<evidence type="ECO:0000256" key="9">
    <source>
        <dbReference type="ARBA" id="ARBA00022842"/>
    </source>
</evidence>
<dbReference type="PRINTS" id="PR00674">
    <property type="entry name" value="LIGHTHARVSTB"/>
</dbReference>
<keyword evidence="10" id="KW-0076">Bacteriochlorophyll</keyword>
<dbReference type="PROSITE" id="PS00969">
    <property type="entry name" value="ANTENNA_COMP_BETA"/>
    <property type="match status" value="1"/>
</dbReference>
<keyword evidence="7 15" id="KW-0812">Transmembrane</keyword>
<dbReference type="Pfam" id="PF00556">
    <property type="entry name" value="LHC"/>
    <property type="match status" value="1"/>
</dbReference>
<dbReference type="InterPro" id="IPR002362">
    <property type="entry name" value="LHB-1/5"/>
</dbReference>
<evidence type="ECO:0000256" key="8">
    <source>
        <dbReference type="ARBA" id="ARBA00022723"/>
    </source>
</evidence>
<dbReference type="GO" id="GO:0005886">
    <property type="term" value="C:plasma membrane"/>
    <property type="evidence" value="ECO:0007669"/>
    <property type="project" value="UniProtKB-SubCell"/>
</dbReference>
<keyword evidence="9" id="KW-0460">Magnesium</keyword>
<evidence type="ECO:0000256" key="12">
    <source>
        <dbReference type="ARBA" id="ARBA00022991"/>
    </source>
</evidence>
<protein>
    <submittedName>
        <fullName evidence="17">Light-harvesting protein</fullName>
    </submittedName>
</protein>
<evidence type="ECO:0000256" key="6">
    <source>
        <dbReference type="ARBA" id="ARBA00022549"/>
    </source>
</evidence>
<keyword evidence="18" id="KW-1185">Reference proteome</keyword>
<feature type="transmembrane region" description="Helical" evidence="15">
    <location>
        <begin position="25"/>
        <end position="47"/>
    </location>
</feature>
<keyword evidence="6" id="KW-0042">Antenna complex</keyword>
<evidence type="ECO:0000256" key="10">
    <source>
        <dbReference type="ARBA" id="ARBA00022956"/>
    </source>
</evidence>
<keyword evidence="11 15" id="KW-1133">Transmembrane helix</keyword>
<comment type="subcellular location">
    <subcellularLocation>
        <location evidence="2">Cell inner membrane</location>
        <topology evidence="2">Single-pass type II membrane protein</topology>
    </subcellularLocation>
</comment>
<gene>
    <name evidence="17" type="ORF">GRI35_12690</name>
</gene>
<evidence type="ECO:0000256" key="13">
    <source>
        <dbReference type="ARBA" id="ARBA00023136"/>
    </source>
</evidence>
<evidence type="ECO:0000256" key="3">
    <source>
        <dbReference type="ARBA" id="ARBA00011052"/>
    </source>
</evidence>
<evidence type="ECO:0000313" key="17">
    <source>
        <dbReference type="EMBL" id="MXO84227.1"/>
    </source>
</evidence>
<dbReference type="Gene3D" id="1.20.5.250">
    <property type="match status" value="1"/>
</dbReference>
<evidence type="ECO:0000256" key="14">
    <source>
        <dbReference type="ARBA" id="ARBA00023243"/>
    </source>
</evidence>
<keyword evidence="13 15" id="KW-0472">Membrane</keyword>
<organism evidence="17 18">
    <name type="scientific">Pontixanthobacter aestiaquae</name>
    <dbReference type="NCBI Taxonomy" id="1509367"/>
    <lineage>
        <taxon>Bacteria</taxon>
        <taxon>Pseudomonadati</taxon>
        <taxon>Pseudomonadota</taxon>
        <taxon>Alphaproteobacteria</taxon>
        <taxon>Sphingomonadales</taxon>
        <taxon>Erythrobacteraceae</taxon>
        <taxon>Pontixanthobacter</taxon>
    </lineage>
</organism>
<dbReference type="SUPFAM" id="SSF56918">
    <property type="entry name" value="Light-harvesting complex subunits"/>
    <property type="match status" value="1"/>
</dbReference>
<dbReference type="GO" id="GO:0019684">
    <property type="term" value="P:photosynthesis, light reaction"/>
    <property type="evidence" value="ECO:0007669"/>
    <property type="project" value="InterPro"/>
</dbReference>
<dbReference type="GO" id="GO:0030077">
    <property type="term" value="C:plasma membrane light-harvesting complex"/>
    <property type="evidence" value="ECO:0007669"/>
    <property type="project" value="InterPro"/>
</dbReference>
<feature type="domain" description="Antenna complex alpha/beta subunit" evidence="16">
    <location>
        <begin position="17"/>
        <end position="51"/>
    </location>
</feature>
<keyword evidence="8" id="KW-0479">Metal-binding</keyword>
<comment type="function">
    <text evidence="1">Antenna complexes are light-harvesting systems, which transfer the excitation energy to the reaction centers.</text>
</comment>
<sequence>MSEDNDRFGPGAYLTPEEAKEFHKIFVSSFIGFTIIAIIAHVLVWMWRPWFPGVNGYAALDDGIRVAQATLMPLLG</sequence>
<evidence type="ECO:0000256" key="5">
    <source>
        <dbReference type="ARBA" id="ARBA00022494"/>
    </source>
</evidence>
<dbReference type="GO" id="GO:0042314">
    <property type="term" value="F:bacteriochlorophyll binding"/>
    <property type="evidence" value="ECO:0007669"/>
    <property type="project" value="UniProtKB-KW"/>
</dbReference>
<evidence type="ECO:0000313" key="18">
    <source>
        <dbReference type="Proteomes" id="UP000460290"/>
    </source>
</evidence>
<dbReference type="NCBIfam" id="NF040862">
    <property type="entry name" value="pufB_517_ASD"/>
    <property type="match status" value="1"/>
</dbReference>
<evidence type="ECO:0000259" key="16">
    <source>
        <dbReference type="Pfam" id="PF00556"/>
    </source>
</evidence>
<evidence type="ECO:0000256" key="2">
    <source>
        <dbReference type="ARBA" id="ARBA00004249"/>
    </source>
</evidence>
<dbReference type="InterPro" id="IPR000066">
    <property type="entry name" value="Antenna_a/b"/>
</dbReference>
<dbReference type="EMBL" id="WTYZ01000001">
    <property type="protein sequence ID" value="MXO84227.1"/>
    <property type="molecule type" value="Genomic_DNA"/>
</dbReference>
<dbReference type="InterPro" id="IPR023624">
    <property type="entry name" value="Antenna_beta_dom_sf"/>
</dbReference>